<reference evidence="2" key="1">
    <citation type="journal article" date="2019" name="BMC Genomics">
        <title>A new reference genome for Sorghum bicolor reveals high levels of sequence similarity between sweet and grain genotypes: implications for the genetics of sugar metabolism.</title>
        <authorList>
            <person name="Cooper E.A."/>
            <person name="Brenton Z.W."/>
            <person name="Flinn B.S."/>
            <person name="Jenkins J."/>
            <person name="Shu S."/>
            <person name="Flowers D."/>
            <person name="Luo F."/>
            <person name="Wang Y."/>
            <person name="Xia P."/>
            <person name="Barry K."/>
            <person name="Daum C."/>
            <person name="Lipzen A."/>
            <person name="Yoshinaga Y."/>
            <person name="Schmutz J."/>
            <person name="Saski C."/>
            <person name="Vermerris W."/>
            <person name="Kresovich S."/>
        </authorList>
    </citation>
    <scope>NUCLEOTIDE SEQUENCE</scope>
</reference>
<feature type="compositionally biased region" description="Basic and acidic residues" evidence="1">
    <location>
        <begin position="77"/>
        <end position="93"/>
    </location>
</feature>
<evidence type="ECO:0000313" key="3">
    <source>
        <dbReference type="Proteomes" id="UP000807115"/>
    </source>
</evidence>
<name>A0A921PYB9_SORBI</name>
<dbReference type="EMBL" id="CM027689">
    <property type="protein sequence ID" value="KAG0512492.1"/>
    <property type="molecule type" value="Genomic_DNA"/>
</dbReference>
<dbReference type="AlphaFoldDB" id="A0A921PYB9"/>
<sequence>MDIMSKQHPPTQRVWHGSHRFLLPAWPHPTPNVYTRWVHVATGRTSPLPVTLSPPPPNQAPTRVNIRLTRALPARSDGPDRPRGPAETGDGRSKAGRPTGCARSPPPRAPRSYLATRWPRRRQRLPHQHTHRQTGAGRGGGRTEGGRR</sequence>
<organism evidence="2 3">
    <name type="scientific">Sorghum bicolor</name>
    <name type="common">Sorghum</name>
    <name type="synonym">Sorghum vulgare</name>
    <dbReference type="NCBI Taxonomy" id="4558"/>
    <lineage>
        <taxon>Eukaryota</taxon>
        <taxon>Viridiplantae</taxon>
        <taxon>Streptophyta</taxon>
        <taxon>Embryophyta</taxon>
        <taxon>Tracheophyta</taxon>
        <taxon>Spermatophyta</taxon>
        <taxon>Magnoliopsida</taxon>
        <taxon>Liliopsida</taxon>
        <taxon>Poales</taxon>
        <taxon>Poaceae</taxon>
        <taxon>PACMAD clade</taxon>
        <taxon>Panicoideae</taxon>
        <taxon>Andropogonodae</taxon>
        <taxon>Andropogoneae</taxon>
        <taxon>Sorghinae</taxon>
        <taxon>Sorghum</taxon>
    </lineage>
</organism>
<comment type="caution">
    <text evidence="2">The sequence shown here is derived from an EMBL/GenBank/DDBJ whole genome shotgun (WGS) entry which is preliminary data.</text>
</comment>
<evidence type="ECO:0000313" key="2">
    <source>
        <dbReference type="EMBL" id="KAG0512492.1"/>
    </source>
</evidence>
<feature type="compositionally biased region" description="Gly residues" evidence="1">
    <location>
        <begin position="136"/>
        <end position="148"/>
    </location>
</feature>
<feature type="region of interest" description="Disordered" evidence="1">
    <location>
        <begin position="45"/>
        <end position="148"/>
    </location>
</feature>
<feature type="compositionally biased region" description="Basic residues" evidence="1">
    <location>
        <begin position="118"/>
        <end position="132"/>
    </location>
</feature>
<dbReference type="Proteomes" id="UP000807115">
    <property type="component" value="Chromosome 10"/>
</dbReference>
<proteinExistence type="predicted"/>
<gene>
    <name evidence="2" type="ORF">BDA96_10G018500</name>
</gene>
<reference evidence="2" key="2">
    <citation type="submission" date="2020-10" db="EMBL/GenBank/DDBJ databases">
        <authorList>
            <person name="Cooper E.A."/>
            <person name="Brenton Z.W."/>
            <person name="Flinn B.S."/>
            <person name="Jenkins J."/>
            <person name="Shu S."/>
            <person name="Flowers D."/>
            <person name="Luo F."/>
            <person name="Wang Y."/>
            <person name="Xia P."/>
            <person name="Barry K."/>
            <person name="Daum C."/>
            <person name="Lipzen A."/>
            <person name="Yoshinaga Y."/>
            <person name="Schmutz J."/>
            <person name="Saski C."/>
            <person name="Vermerris W."/>
            <person name="Kresovich S."/>
        </authorList>
    </citation>
    <scope>NUCLEOTIDE SEQUENCE</scope>
</reference>
<accession>A0A921PYB9</accession>
<evidence type="ECO:0000256" key="1">
    <source>
        <dbReference type="SAM" id="MobiDB-lite"/>
    </source>
</evidence>
<protein>
    <submittedName>
        <fullName evidence="2">Uncharacterized protein</fullName>
    </submittedName>
</protein>